<gene>
    <name evidence="2" type="ORF">JOE66_000844</name>
</gene>
<sequence length="69" mass="7532">MTTIMEEGAADKGRAADSDLELLQRGMLTLPTRYGSNVTQANDRLESVLDRPEYTEDDPASTLTEVQSG</sequence>
<evidence type="ECO:0000256" key="1">
    <source>
        <dbReference type="SAM" id="MobiDB-lite"/>
    </source>
</evidence>
<proteinExistence type="predicted"/>
<dbReference type="Proteomes" id="UP000776164">
    <property type="component" value="Unassembled WGS sequence"/>
</dbReference>
<name>A0ABS2L2A0_9MICO</name>
<accession>A0ABS2L2A0</accession>
<comment type="caution">
    <text evidence="2">The sequence shown here is derived from an EMBL/GenBank/DDBJ whole genome shotgun (WGS) entry which is preliminary data.</text>
</comment>
<evidence type="ECO:0000313" key="3">
    <source>
        <dbReference type="Proteomes" id="UP000776164"/>
    </source>
</evidence>
<evidence type="ECO:0000313" key="2">
    <source>
        <dbReference type="EMBL" id="MBM7471210.1"/>
    </source>
</evidence>
<reference evidence="2 3" key="1">
    <citation type="submission" date="2021-01" db="EMBL/GenBank/DDBJ databases">
        <title>Sequencing the genomes of 1000 actinobacteria strains.</title>
        <authorList>
            <person name="Klenk H.-P."/>
        </authorList>
    </citation>
    <scope>NUCLEOTIDE SEQUENCE [LARGE SCALE GENOMIC DNA]</scope>
    <source>
        <strain evidence="2 3">DSM 13057</strain>
    </source>
</reference>
<protein>
    <submittedName>
        <fullName evidence="2">Uncharacterized protein</fullName>
    </submittedName>
</protein>
<dbReference type="EMBL" id="JAFBBU010000001">
    <property type="protein sequence ID" value="MBM7471210.1"/>
    <property type="molecule type" value="Genomic_DNA"/>
</dbReference>
<keyword evidence="3" id="KW-1185">Reference proteome</keyword>
<feature type="compositionally biased region" description="Basic and acidic residues" evidence="1">
    <location>
        <begin position="43"/>
        <end position="54"/>
    </location>
</feature>
<feature type="region of interest" description="Disordered" evidence="1">
    <location>
        <begin position="39"/>
        <end position="69"/>
    </location>
</feature>
<organism evidence="2 3">
    <name type="scientific">Subtercola frigoramans</name>
    <dbReference type="NCBI Taxonomy" id="120298"/>
    <lineage>
        <taxon>Bacteria</taxon>
        <taxon>Bacillati</taxon>
        <taxon>Actinomycetota</taxon>
        <taxon>Actinomycetes</taxon>
        <taxon>Micrococcales</taxon>
        <taxon>Microbacteriaceae</taxon>
        <taxon>Subtercola</taxon>
    </lineage>
</organism>